<dbReference type="AlphaFoldDB" id="A0A151MJP3"/>
<name>A0A151MJP3_ALLMI</name>
<organism evidence="1 2">
    <name type="scientific">Alligator mississippiensis</name>
    <name type="common">American alligator</name>
    <dbReference type="NCBI Taxonomy" id="8496"/>
    <lineage>
        <taxon>Eukaryota</taxon>
        <taxon>Metazoa</taxon>
        <taxon>Chordata</taxon>
        <taxon>Craniata</taxon>
        <taxon>Vertebrata</taxon>
        <taxon>Euteleostomi</taxon>
        <taxon>Archelosauria</taxon>
        <taxon>Archosauria</taxon>
        <taxon>Crocodylia</taxon>
        <taxon>Alligatoridae</taxon>
        <taxon>Alligatorinae</taxon>
        <taxon>Alligator</taxon>
    </lineage>
</organism>
<reference evidence="1 2" key="1">
    <citation type="journal article" date="2012" name="Genome Biol.">
        <title>Sequencing three crocodilian genomes to illuminate the evolution of archosaurs and amniotes.</title>
        <authorList>
            <person name="St John J.A."/>
            <person name="Braun E.L."/>
            <person name="Isberg S.R."/>
            <person name="Miles L.G."/>
            <person name="Chong A.Y."/>
            <person name="Gongora J."/>
            <person name="Dalzell P."/>
            <person name="Moran C."/>
            <person name="Bed'hom B."/>
            <person name="Abzhanov A."/>
            <person name="Burgess S.C."/>
            <person name="Cooksey A.M."/>
            <person name="Castoe T.A."/>
            <person name="Crawford N.G."/>
            <person name="Densmore L.D."/>
            <person name="Drew J.C."/>
            <person name="Edwards S.V."/>
            <person name="Faircloth B.C."/>
            <person name="Fujita M.K."/>
            <person name="Greenwold M.J."/>
            <person name="Hoffmann F.G."/>
            <person name="Howard J.M."/>
            <person name="Iguchi T."/>
            <person name="Janes D.E."/>
            <person name="Khan S.Y."/>
            <person name="Kohno S."/>
            <person name="de Koning A.J."/>
            <person name="Lance S.L."/>
            <person name="McCarthy F.M."/>
            <person name="McCormack J.E."/>
            <person name="Merchant M.E."/>
            <person name="Peterson D.G."/>
            <person name="Pollock D.D."/>
            <person name="Pourmand N."/>
            <person name="Raney B.J."/>
            <person name="Roessler K.A."/>
            <person name="Sanford J.R."/>
            <person name="Sawyer R.H."/>
            <person name="Schmidt C.J."/>
            <person name="Triplett E.W."/>
            <person name="Tuberville T.D."/>
            <person name="Venegas-Anaya M."/>
            <person name="Howard J.T."/>
            <person name="Jarvis E.D."/>
            <person name="Guillette L.J.Jr."/>
            <person name="Glenn T.C."/>
            <person name="Green R.E."/>
            <person name="Ray D.A."/>
        </authorList>
    </citation>
    <scope>NUCLEOTIDE SEQUENCE [LARGE SCALE GENOMIC DNA]</scope>
    <source>
        <strain evidence="1">KSC_2009_1</strain>
    </source>
</reference>
<comment type="caution">
    <text evidence="1">The sequence shown here is derived from an EMBL/GenBank/DDBJ whole genome shotgun (WGS) entry which is preliminary data.</text>
</comment>
<keyword evidence="2" id="KW-1185">Reference proteome</keyword>
<proteinExistence type="predicted"/>
<evidence type="ECO:0000313" key="1">
    <source>
        <dbReference type="EMBL" id="KYO24758.1"/>
    </source>
</evidence>
<dbReference type="EMBL" id="AKHW03006004">
    <property type="protein sequence ID" value="KYO24758.1"/>
    <property type="molecule type" value="Genomic_DNA"/>
</dbReference>
<evidence type="ECO:0000313" key="2">
    <source>
        <dbReference type="Proteomes" id="UP000050525"/>
    </source>
</evidence>
<protein>
    <submittedName>
        <fullName evidence="1">Uncharacterized protein</fullName>
    </submittedName>
</protein>
<gene>
    <name evidence="1" type="ORF">Y1Q_0016584</name>
</gene>
<accession>A0A151MJP3</accession>
<sequence>MNSSLVAFYIHLAAGSNRKSELFPGCQRQTRELEGKKIGVYQLRIARSIQCHATSTSSQATSKCLVGHGMEIFDLIKIYCQSSPAFKEEKTAGQMIFCSAIWLPNCCLVSRHMKGTRKCQGLGLNSSYATESWHNGQMVSTFEALGGQAGTNNS</sequence>
<dbReference type="Proteomes" id="UP000050525">
    <property type="component" value="Unassembled WGS sequence"/>
</dbReference>